<dbReference type="InterPro" id="IPR043128">
    <property type="entry name" value="Rev_trsase/Diguanyl_cyclase"/>
</dbReference>
<feature type="domain" description="Reverse transcriptase" evidence="1">
    <location>
        <begin position="2"/>
        <end position="73"/>
    </location>
</feature>
<organism evidence="2 3">
    <name type="scientific">Phytophthora megakarya</name>
    <dbReference type="NCBI Taxonomy" id="4795"/>
    <lineage>
        <taxon>Eukaryota</taxon>
        <taxon>Sar</taxon>
        <taxon>Stramenopiles</taxon>
        <taxon>Oomycota</taxon>
        <taxon>Peronosporomycetes</taxon>
        <taxon>Peronosporales</taxon>
        <taxon>Peronosporaceae</taxon>
        <taxon>Phytophthora</taxon>
    </lineage>
</organism>
<dbReference type="PANTHER" id="PTHR24559">
    <property type="entry name" value="TRANSPOSON TY3-I GAG-POL POLYPROTEIN"/>
    <property type="match status" value="1"/>
</dbReference>
<sequence>MIRKPDGGIRFCIDYRRLNAVTVKDRYPMPLIDDSLDVLGDARLFSTMDIASGYWNMPMHENSISKTAFTCKYSLKDFPTHLVCVHQVLARYEKLDLS</sequence>
<dbReference type="EMBL" id="NBNE01008912">
    <property type="protein sequence ID" value="OWY98962.1"/>
    <property type="molecule type" value="Genomic_DNA"/>
</dbReference>
<evidence type="ECO:0000313" key="2">
    <source>
        <dbReference type="EMBL" id="OWY98962.1"/>
    </source>
</evidence>
<dbReference type="SUPFAM" id="SSF56672">
    <property type="entry name" value="DNA/RNA polymerases"/>
    <property type="match status" value="1"/>
</dbReference>
<name>A0A225V0Z1_9STRA</name>
<protein>
    <recommendedName>
        <fullName evidence="1">Reverse transcriptase domain-containing protein</fullName>
    </recommendedName>
</protein>
<dbReference type="OrthoDB" id="420169at2759"/>
<reference evidence="3" key="1">
    <citation type="submission" date="2017-03" db="EMBL/GenBank/DDBJ databases">
        <title>Phytopthora megakarya and P. palmivora, two closely related causual agents of cacao black pod achieved similar genome size and gene model numbers by different mechanisms.</title>
        <authorList>
            <person name="Ali S."/>
            <person name="Shao J."/>
            <person name="Larry D.J."/>
            <person name="Kronmiller B."/>
            <person name="Shen D."/>
            <person name="Strem M.D."/>
            <person name="Melnick R.L."/>
            <person name="Guiltinan M.J."/>
            <person name="Tyler B.M."/>
            <person name="Meinhardt L.W."/>
            <person name="Bailey B.A."/>
        </authorList>
    </citation>
    <scope>NUCLEOTIDE SEQUENCE [LARGE SCALE GENOMIC DNA]</scope>
    <source>
        <strain evidence="3">zdho120</strain>
    </source>
</reference>
<dbReference type="InterPro" id="IPR053134">
    <property type="entry name" value="RNA-dir_DNA_polymerase"/>
</dbReference>
<dbReference type="Gene3D" id="3.30.70.270">
    <property type="match status" value="1"/>
</dbReference>
<gene>
    <name evidence="2" type="ORF">PHMEG_00030130</name>
</gene>
<dbReference type="Pfam" id="PF00078">
    <property type="entry name" value="RVT_1"/>
    <property type="match status" value="1"/>
</dbReference>
<dbReference type="Gene3D" id="3.10.10.10">
    <property type="entry name" value="HIV Type 1 Reverse Transcriptase, subunit A, domain 1"/>
    <property type="match status" value="1"/>
</dbReference>
<dbReference type="AlphaFoldDB" id="A0A225V0Z1"/>
<proteinExistence type="predicted"/>
<dbReference type="CDD" id="cd01647">
    <property type="entry name" value="RT_LTR"/>
    <property type="match status" value="1"/>
</dbReference>
<dbReference type="PANTHER" id="PTHR24559:SF444">
    <property type="entry name" value="REVERSE TRANSCRIPTASE DOMAIN-CONTAINING PROTEIN"/>
    <property type="match status" value="1"/>
</dbReference>
<dbReference type="STRING" id="4795.A0A225V0Z1"/>
<evidence type="ECO:0000259" key="1">
    <source>
        <dbReference type="Pfam" id="PF00078"/>
    </source>
</evidence>
<evidence type="ECO:0000313" key="3">
    <source>
        <dbReference type="Proteomes" id="UP000198211"/>
    </source>
</evidence>
<keyword evidence="3" id="KW-1185">Reference proteome</keyword>
<dbReference type="InterPro" id="IPR043502">
    <property type="entry name" value="DNA/RNA_pol_sf"/>
</dbReference>
<dbReference type="InterPro" id="IPR000477">
    <property type="entry name" value="RT_dom"/>
</dbReference>
<dbReference type="Proteomes" id="UP000198211">
    <property type="component" value="Unassembled WGS sequence"/>
</dbReference>
<accession>A0A225V0Z1</accession>
<comment type="caution">
    <text evidence="2">The sequence shown here is derived from an EMBL/GenBank/DDBJ whole genome shotgun (WGS) entry which is preliminary data.</text>
</comment>